<dbReference type="Pfam" id="PF09829">
    <property type="entry name" value="DUF2057"/>
    <property type="match status" value="1"/>
</dbReference>
<feature type="chain" id="PRO_5008987673" description="UPF0319 protein KY46_05420" evidence="3">
    <location>
        <begin position="22"/>
        <end position="212"/>
    </location>
</feature>
<dbReference type="OrthoDB" id="7058190at2"/>
<protein>
    <recommendedName>
        <fullName evidence="3">UPF0319 protein KY46_05420</fullName>
    </recommendedName>
</protein>
<dbReference type="EMBL" id="JWYV01000002">
    <property type="protein sequence ID" value="KKD01192.1"/>
    <property type="molecule type" value="Genomic_DNA"/>
</dbReference>
<gene>
    <name evidence="4" type="ORF">KY46_05420</name>
</gene>
<feature type="signal peptide" evidence="3">
    <location>
        <begin position="1"/>
        <end position="21"/>
    </location>
</feature>
<name>A0A0F5VHA1_9GAMM</name>
<comment type="similarity">
    <text evidence="1 3">Belongs to the UPF0319 family.</text>
</comment>
<organism evidence="4 5">
    <name type="scientific">Photobacterium halotolerans</name>
    <dbReference type="NCBI Taxonomy" id="265726"/>
    <lineage>
        <taxon>Bacteria</taxon>
        <taxon>Pseudomonadati</taxon>
        <taxon>Pseudomonadota</taxon>
        <taxon>Gammaproteobacteria</taxon>
        <taxon>Vibrionales</taxon>
        <taxon>Vibrionaceae</taxon>
        <taxon>Photobacterium</taxon>
    </lineage>
</organism>
<dbReference type="STRING" id="265726.KY46_05420"/>
<keyword evidence="2 3" id="KW-0732">Signal</keyword>
<keyword evidence="5" id="KW-1185">Reference proteome</keyword>
<dbReference type="HAMAP" id="MF_00789">
    <property type="entry name" value="UPF0319"/>
    <property type="match status" value="1"/>
</dbReference>
<evidence type="ECO:0000256" key="1">
    <source>
        <dbReference type="ARBA" id="ARBA00008490"/>
    </source>
</evidence>
<dbReference type="PANTHER" id="PTHR38108:SF1">
    <property type="entry name" value="UPF0319 PROTEIN YCCT"/>
    <property type="match status" value="1"/>
</dbReference>
<proteinExistence type="inferred from homology"/>
<dbReference type="InterPro" id="IPR018635">
    <property type="entry name" value="UPF0319"/>
</dbReference>
<evidence type="ECO:0000256" key="3">
    <source>
        <dbReference type="HAMAP-Rule" id="MF_00789"/>
    </source>
</evidence>
<dbReference type="AlphaFoldDB" id="A0A0F5VHA1"/>
<reference evidence="4 5" key="1">
    <citation type="submission" date="2014-12" db="EMBL/GenBank/DDBJ databases">
        <title>Mercury Reductase activity and rhizosphere competence traits in the genome of root associated Photobacterium halotolerans MELD1.</title>
        <authorList>
            <person name="Mathew D.C."/>
            <person name="Huang C.-C."/>
        </authorList>
    </citation>
    <scope>NUCLEOTIDE SEQUENCE [LARGE SCALE GENOMIC DNA]</scope>
    <source>
        <strain evidence="4 5">MELD1</strain>
    </source>
</reference>
<comment type="caution">
    <text evidence="4">The sequence shown here is derived from an EMBL/GenBank/DDBJ whole genome shotgun (WGS) entry which is preliminary data.</text>
</comment>
<dbReference type="PANTHER" id="PTHR38108">
    <property type="entry name" value="UPF0319 PROTEIN YCCT"/>
    <property type="match status" value="1"/>
</dbReference>
<dbReference type="PATRIC" id="fig|265726.11.peg.2456"/>
<evidence type="ECO:0000256" key="2">
    <source>
        <dbReference type="ARBA" id="ARBA00022729"/>
    </source>
</evidence>
<evidence type="ECO:0000313" key="5">
    <source>
        <dbReference type="Proteomes" id="UP000033633"/>
    </source>
</evidence>
<dbReference type="Proteomes" id="UP000033633">
    <property type="component" value="Unassembled WGS sequence"/>
</dbReference>
<sequence length="212" mass="23327" precursor="true">MKLKKLLLSSALLALASPSMAQVNVELPKGVHLLVVNGQDAGYSSLGFNHQPVLELPDGQNQVVFRIGKIVMETGSLKTKYDSVPIVALFEARDTTLTLDVPRIDTLAQGQQYDKSPSFDLLDNGKPIDVKSDTLSVGFDISPNYVTLTKEYNQTQSVASLRNVPQSQPVTTNTAQMPSHPDADNMLKYWFEQASPESRKAFLSWAISNMDK</sequence>
<accession>A0A0F5VHA1</accession>
<dbReference type="RefSeq" id="WP_046219557.1">
    <property type="nucleotide sequence ID" value="NZ_JWYV01000002.1"/>
</dbReference>
<evidence type="ECO:0000313" key="4">
    <source>
        <dbReference type="EMBL" id="KKD01192.1"/>
    </source>
</evidence>